<dbReference type="EMBL" id="NBYY01000024">
    <property type="protein sequence ID" value="PCS22235.1"/>
    <property type="molecule type" value="Genomic_DNA"/>
</dbReference>
<gene>
    <name evidence="1" type="ORF">BTN49_2189</name>
</gene>
<evidence type="ECO:0000313" key="2">
    <source>
        <dbReference type="Proteomes" id="UP000219020"/>
    </source>
</evidence>
<reference evidence="2" key="1">
    <citation type="submission" date="2017-04" db="EMBL/GenBank/DDBJ databases">
        <title>Genome evolution of the luminous symbionts of deep sea anglerfish.</title>
        <authorList>
            <person name="Hendry T.A."/>
        </authorList>
    </citation>
    <scope>NUCLEOTIDE SEQUENCE [LARGE SCALE GENOMIC DNA]</scope>
</reference>
<organism evidence="1 2">
    <name type="scientific">Candidatus Enterovibrio escicola</name>
    <dbReference type="NCBI Taxonomy" id="1927127"/>
    <lineage>
        <taxon>Bacteria</taxon>
        <taxon>Pseudomonadati</taxon>
        <taxon>Pseudomonadota</taxon>
        <taxon>Gammaproteobacteria</taxon>
        <taxon>Vibrionales</taxon>
        <taxon>Vibrionaceae</taxon>
        <taxon>Enterovibrio</taxon>
    </lineage>
</organism>
<dbReference type="AlphaFoldDB" id="A0A2A5T233"/>
<dbReference type="RefSeq" id="WP_097356801.1">
    <property type="nucleotide sequence ID" value="NZ_CAWNJE010000039.1"/>
</dbReference>
<protein>
    <submittedName>
        <fullName evidence="1">Uncharacterized protein</fullName>
    </submittedName>
</protein>
<dbReference type="Proteomes" id="UP000219020">
    <property type="component" value="Unassembled WGS sequence"/>
</dbReference>
<keyword evidence="2" id="KW-1185">Reference proteome</keyword>
<accession>A0A2A5T233</accession>
<sequence>MTNFLGIALGILLTETIVMEPFLHAITCICCAILLFNIHHTLQGIMISEIAEMFNERHGRGG</sequence>
<comment type="caution">
    <text evidence="1">The sequence shown here is derived from an EMBL/GenBank/DDBJ whole genome shotgun (WGS) entry which is preliminary data.</text>
</comment>
<proteinExistence type="predicted"/>
<evidence type="ECO:0000313" key="1">
    <source>
        <dbReference type="EMBL" id="PCS22235.1"/>
    </source>
</evidence>
<name>A0A2A5T233_9GAMM</name>